<evidence type="ECO:0000313" key="1">
    <source>
        <dbReference type="EMBL" id="KAJ0179787.1"/>
    </source>
</evidence>
<comment type="caution">
    <text evidence="1">The sequence shown here is derived from an EMBL/GenBank/DDBJ whole genome shotgun (WGS) entry which is preliminary data.</text>
</comment>
<evidence type="ECO:0000313" key="2">
    <source>
        <dbReference type="Proteomes" id="UP000824533"/>
    </source>
</evidence>
<gene>
    <name evidence="1" type="ORF">K1T71_004378</name>
</gene>
<proteinExistence type="predicted"/>
<dbReference type="Proteomes" id="UP000824533">
    <property type="component" value="Linkage Group LG07"/>
</dbReference>
<name>A0ACC1D896_9NEOP</name>
<protein>
    <submittedName>
        <fullName evidence="1">Uncharacterized protein</fullName>
    </submittedName>
</protein>
<sequence length="142" mass="16101">MTYFLATWNDGTIKHDHLFGYICLSQRNNFVILVAVALAVSAARPQSGHGHGHEHGHAYSSQSIAHPKYAFEYVVKDPHTHDMKSQHETRDGDVVKGYYSLHQPDGTVRIVHYTADKHNGFNADVKYEGHAQHVVPEHHHHH</sequence>
<accession>A0ACC1D896</accession>
<reference evidence="1 2" key="1">
    <citation type="journal article" date="2021" name="Front. Genet.">
        <title>Chromosome-Level Genome Assembly Reveals Significant Gene Expansion in the Toll and IMD Signaling Pathways of Dendrolimus kikuchii.</title>
        <authorList>
            <person name="Zhou J."/>
            <person name="Wu P."/>
            <person name="Xiong Z."/>
            <person name="Liu N."/>
            <person name="Zhao N."/>
            <person name="Ji M."/>
            <person name="Qiu Y."/>
            <person name="Yang B."/>
        </authorList>
    </citation>
    <scope>NUCLEOTIDE SEQUENCE [LARGE SCALE GENOMIC DNA]</scope>
    <source>
        <strain evidence="1">Ann1</strain>
    </source>
</reference>
<dbReference type="EMBL" id="CM034393">
    <property type="protein sequence ID" value="KAJ0179787.1"/>
    <property type="molecule type" value="Genomic_DNA"/>
</dbReference>
<organism evidence="1 2">
    <name type="scientific">Dendrolimus kikuchii</name>
    <dbReference type="NCBI Taxonomy" id="765133"/>
    <lineage>
        <taxon>Eukaryota</taxon>
        <taxon>Metazoa</taxon>
        <taxon>Ecdysozoa</taxon>
        <taxon>Arthropoda</taxon>
        <taxon>Hexapoda</taxon>
        <taxon>Insecta</taxon>
        <taxon>Pterygota</taxon>
        <taxon>Neoptera</taxon>
        <taxon>Endopterygota</taxon>
        <taxon>Lepidoptera</taxon>
        <taxon>Glossata</taxon>
        <taxon>Ditrysia</taxon>
        <taxon>Bombycoidea</taxon>
        <taxon>Lasiocampidae</taxon>
        <taxon>Dendrolimus</taxon>
    </lineage>
</organism>
<keyword evidence="2" id="KW-1185">Reference proteome</keyword>